<evidence type="ECO:0000313" key="4">
    <source>
        <dbReference type="Proteomes" id="UP001152561"/>
    </source>
</evidence>
<evidence type="ECO:0000259" key="2">
    <source>
        <dbReference type="Pfam" id="PF00439"/>
    </source>
</evidence>
<evidence type="ECO:0000313" key="3">
    <source>
        <dbReference type="EMBL" id="KAJ8565840.1"/>
    </source>
</evidence>
<dbReference type="PANTHER" id="PTHR16266">
    <property type="entry name" value="WD REPEAT DOMAIN 9"/>
    <property type="match status" value="1"/>
</dbReference>
<accession>A0A9Q1MTW4</accession>
<dbReference type="AlphaFoldDB" id="A0A9Q1MTW4"/>
<dbReference type="GO" id="GO:0006357">
    <property type="term" value="P:regulation of transcription by RNA polymerase II"/>
    <property type="evidence" value="ECO:0007669"/>
    <property type="project" value="TreeGrafter"/>
</dbReference>
<dbReference type="Gene3D" id="1.20.920.10">
    <property type="entry name" value="Bromodomain-like"/>
    <property type="match status" value="1"/>
</dbReference>
<dbReference type="InterPro" id="IPR036427">
    <property type="entry name" value="Bromodomain-like_sf"/>
</dbReference>
<gene>
    <name evidence="3" type="ORF">K7X08_008416</name>
</gene>
<dbReference type="GO" id="GO:0005634">
    <property type="term" value="C:nucleus"/>
    <property type="evidence" value="ECO:0007669"/>
    <property type="project" value="TreeGrafter"/>
</dbReference>
<dbReference type="EMBL" id="JAJAGQ010000004">
    <property type="protein sequence ID" value="KAJ8565840.1"/>
    <property type="molecule type" value="Genomic_DNA"/>
</dbReference>
<dbReference type="Proteomes" id="UP001152561">
    <property type="component" value="Unassembled WGS sequence"/>
</dbReference>
<dbReference type="PANTHER" id="PTHR16266:SF30">
    <property type="entry name" value="BROMODOMAIN AND WD REPEAT-CONTAINING PROTEIN 3-LIKE ISOFORM X1"/>
    <property type="match status" value="1"/>
</dbReference>
<dbReference type="GO" id="GO:0007010">
    <property type="term" value="P:cytoskeleton organization"/>
    <property type="evidence" value="ECO:0007669"/>
    <property type="project" value="TreeGrafter"/>
</dbReference>
<dbReference type="OrthoDB" id="538223at2759"/>
<evidence type="ECO:0000256" key="1">
    <source>
        <dbReference type="ARBA" id="ARBA00023117"/>
    </source>
</evidence>
<dbReference type="Pfam" id="PF00439">
    <property type="entry name" value="Bromodomain"/>
    <property type="match status" value="1"/>
</dbReference>
<protein>
    <recommendedName>
        <fullName evidence="2">Bromo domain-containing protein</fullName>
    </recommendedName>
</protein>
<proteinExistence type="predicted"/>
<sequence>MNRFPVPLSPDIIRLRLENNYYRSLEAMKHDFSVMLANGEDYFVKNRELTVKMKRLSEWFTKKLSNL</sequence>
<feature type="domain" description="Bromo" evidence="2">
    <location>
        <begin position="11"/>
        <end position="52"/>
    </location>
</feature>
<name>A0A9Q1MTW4_9SOLA</name>
<dbReference type="InterPro" id="IPR052060">
    <property type="entry name" value="Bromo_WD_repeat"/>
</dbReference>
<reference evidence="4" key="1">
    <citation type="journal article" date="2023" name="Proc. Natl. Acad. Sci. U.S.A.">
        <title>Genomic and structural basis for evolution of tropane alkaloid biosynthesis.</title>
        <authorList>
            <person name="Wanga Y.-J."/>
            <person name="Taina T."/>
            <person name="Yua J.-Y."/>
            <person name="Lia J."/>
            <person name="Xua B."/>
            <person name="Chenc J."/>
            <person name="D'Auriad J.C."/>
            <person name="Huanga J.-P."/>
            <person name="Huanga S.-X."/>
        </authorList>
    </citation>
    <scope>NUCLEOTIDE SEQUENCE [LARGE SCALE GENOMIC DNA]</scope>
    <source>
        <strain evidence="4">cv. KIB-2019</strain>
    </source>
</reference>
<keyword evidence="1" id="KW-0103">Bromodomain</keyword>
<dbReference type="GO" id="GO:0008360">
    <property type="term" value="P:regulation of cell shape"/>
    <property type="evidence" value="ECO:0007669"/>
    <property type="project" value="TreeGrafter"/>
</dbReference>
<dbReference type="InterPro" id="IPR001487">
    <property type="entry name" value="Bromodomain"/>
</dbReference>
<dbReference type="SUPFAM" id="SSF47370">
    <property type="entry name" value="Bromodomain"/>
    <property type="match status" value="1"/>
</dbReference>
<comment type="caution">
    <text evidence="3">The sequence shown here is derived from an EMBL/GenBank/DDBJ whole genome shotgun (WGS) entry which is preliminary data.</text>
</comment>
<keyword evidence="4" id="KW-1185">Reference proteome</keyword>
<organism evidence="3 4">
    <name type="scientific">Anisodus acutangulus</name>
    <dbReference type="NCBI Taxonomy" id="402998"/>
    <lineage>
        <taxon>Eukaryota</taxon>
        <taxon>Viridiplantae</taxon>
        <taxon>Streptophyta</taxon>
        <taxon>Embryophyta</taxon>
        <taxon>Tracheophyta</taxon>
        <taxon>Spermatophyta</taxon>
        <taxon>Magnoliopsida</taxon>
        <taxon>eudicotyledons</taxon>
        <taxon>Gunneridae</taxon>
        <taxon>Pentapetalae</taxon>
        <taxon>asterids</taxon>
        <taxon>lamiids</taxon>
        <taxon>Solanales</taxon>
        <taxon>Solanaceae</taxon>
        <taxon>Solanoideae</taxon>
        <taxon>Hyoscyameae</taxon>
        <taxon>Anisodus</taxon>
    </lineage>
</organism>